<accession>A0A4R3N0X7</accession>
<organism evidence="1 2">
    <name type="scientific">Thermomonas haemolytica</name>
    <dbReference type="NCBI Taxonomy" id="141949"/>
    <lineage>
        <taxon>Bacteria</taxon>
        <taxon>Pseudomonadati</taxon>
        <taxon>Pseudomonadota</taxon>
        <taxon>Gammaproteobacteria</taxon>
        <taxon>Lysobacterales</taxon>
        <taxon>Lysobacteraceae</taxon>
        <taxon>Thermomonas</taxon>
    </lineage>
</organism>
<dbReference type="Proteomes" id="UP000295414">
    <property type="component" value="Unassembled WGS sequence"/>
</dbReference>
<reference evidence="1 2" key="1">
    <citation type="submission" date="2019-03" db="EMBL/GenBank/DDBJ databases">
        <title>Genomic Encyclopedia of Type Strains, Phase IV (KMG-IV): sequencing the most valuable type-strain genomes for metagenomic binning, comparative biology and taxonomic classification.</title>
        <authorList>
            <person name="Goeker M."/>
        </authorList>
    </citation>
    <scope>NUCLEOTIDE SEQUENCE [LARGE SCALE GENOMIC DNA]</scope>
    <source>
        <strain evidence="1 2">DSM 13605</strain>
    </source>
</reference>
<evidence type="ECO:0000313" key="1">
    <source>
        <dbReference type="EMBL" id="TCT21681.1"/>
    </source>
</evidence>
<comment type="caution">
    <text evidence="1">The sequence shown here is derived from an EMBL/GenBank/DDBJ whole genome shotgun (WGS) entry which is preliminary data.</text>
</comment>
<proteinExistence type="predicted"/>
<dbReference type="AlphaFoldDB" id="A0A4R3N0X7"/>
<gene>
    <name evidence="1" type="ORF">EDC34_109101</name>
</gene>
<sequence length="100" mass="10817">MNTTPNISYGISYDLSCPEAAAWAQAVQARSEAGILIPLFSDEAILDPTSDPLIGGIVEDLHPEDRAAYYALPTIDERRAFLCTLPERISARIANENAPA</sequence>
<dbReference type="EMBL" id="SMAP01000009">
    <property type="protein sequence ID" value="TCT21681.1"/>
    <property type="molecule type" value="Genomic_DNA"/>
</dbReference>
<name>A0A4R3N0X7_9GAMM</name>
<protein>
    <submittedName>
        <fullName evidence="1">Uncharacterized protein</fullName>
    </submittedName>
</protein>
<dbReference type="RefSeq" id="WP_114960781.1">
    <property type="nucleotide sequence ID" value="NZ_MSZW01000003.1"/>
</dbReference>
<evidence type="ECO:0000313" key="2">
    <source>
        <dbReference type="Proteomes" id="UP000295414"/>
    </source>
</evidence>
<keyword evidence="2" id="KW-1185">Reference proteome</keyword>